<dbReference type="Gene3D" id="1.20.1250.20">
    <property type="entry name" value="MFS general substrate transporter like domains"/>
    <property type="match status" value="2"/>
</dbReference>
<dbReference type="GO" id="GO:0022857">
    <property type="term" value="F:transmembrane transporter activity"/>
    <property type="evidence" value="ECO:0007669"/>
    <property type="project" value="InterPro"/>
</dbReference>
<dbReference type="AlphaFoldDB" id="A0A328NGQ5"/>
<dbReference type="Proteomes" id="UP000249419">
    <property type="component" value="Unassembled WGS sequence"/>
</dbReference>
<evidence type="ECO:0000259" key="8">
    <source>
        <dbReference type="PROSITE" id="PS50850"/>
    </source>
</evidence>
<comment type="subcellular location">
    <subcellularLocation>
        <location evidence="1">Cell membrane</location>
        <topology evidence="1">Multi-pass membrane protein</topology>
    </subcellularLocation>
</comment>
<keyword evidence="3" id="KW-1003">Cell membrane</keyword>
<feature type="transmembrane region" description="Helical" evidence="7">
    <location>
        <begin position="212"/>
        <end position="236"/>
    </location>
</feature>
<organism evidence="9 10">
    <name type="scientific">Micromonospora saelicesensis</name>
    <dbReference type="NCBI Taxonomy" id="285676"/>
    <lineage>
        <taxon>Bacteria</taxon>
        <taxon>Bacillati</taxon>
        <taxon>Actinomycetota</taxon>
        <taxon>Actinomycetes</taxon>
        <taxon>Micromonosporales</taxon>
        <taxon>Micromonosporaceae</taxon>
        <taxon>Micromonospora</taxon>
    </lineage>
</organism>
<protein>
    <recommendedName>
        <fullName evidence="8">Major facilitator superfamily (MFS) profile domain-containing protein</fullName>
    </recommendedName>
</protein>
<evidence type="ECO:0000256" key="3">
    <source>
        <dbReference type="ARBA" id="ARBA00022475"/>
    </source>
</evidence>
<evidence type="ECO:0000256" key="7">
    <source>
        <dbReference type="SAM" id="Phobius"/>
    </source>
</evidence>
<keyword evidence="6 7" id="KW-0472">Membrane</keyword>
<feature type="transmembrane region" description="Helical" evidence="7">
    <location>
        <begin position="111"/>
        <end position="134"/>
    </location>
</feature>
<feature type="transmembrane region" description="Helical" evidence="7">
    <location>
        <begin position="20"/>
        <end position="42"/>
    </location>
</feature>
<dbReference type="InterPro" id="IPR020846">
    <property type="entry name" value="MFS_dom"/>
</dbReference>
<gene>
    <name evidence="9" type="ORF">PSN13_04877</name>
</gene>
<dbReference type="RefSeq" id="WP_112677623.1">
    <property type="nucleotide sequence ID" value="NZ_PYAG01000033.1"/>
</dbReference>
<dbReference type="InterPro" id="IPR050171">
    <property type="entry name" value="MFS_Transporters"/>
</dbReference>
<accession>A0A328NGQ5</accession>
<feature type="transmembrane region" description="Helical" evidence="7">
    <location>
        <begin position="248"/>
        <end position="267"/>
    </location>
</feature>
<feature type="transmembrane region" description="Helical" evidence="7">
    <location>
        <begin position="279"/>
        <end position="298"/>
    </location>
</feature>
<feature type="transmembrane region" description="Helical" evidence="7">
    <location>
        <begin position="146"/>
        <end position="167"/>
    </location>
</feature>
<proteinExistence type="predicted"/>
<name>A0A328NGQ5_9ACTN</name>
<reference evidence="9 10" key="1">
    <citation type="submission" date="2018-03" db="EMBL/GenBank/DDBJ databases">
        <title>Defining the species Micromonospora saelicesensis and Micromonospora noduli under the framework of genomics.</title>
        <authorList>
            <person name="Riesco R."/>
            <person name="Trujillo M.E."/>
        </authorList>
    </citation>
    <scope>NUCLEOTIDE SEQUENCE [LARGE SCALE GENOMIC DNA]</scope>
    <source>
        <strain evidence="9 10">PSN13</strain>
    </source>
</reference>
<keyword evidence="5 7" id="KW-1133">Transmembrane helix</keyword>
<dbReference type="InterPro" id="IPR036259">
    <property type="entry name" value="MFS_trans_sf"/>
</dbReference>
<feature type="transmembrane region" description="Helical" evidence="7">
    <location>
        <begin position="304"/>
        <end position="327"/>
    </location>
</feature>
<sequence length="409" mass="40267">MTDTSNTPDPAVAQPRPVRASAGAVVTTVACVLPVFLLGGLAVQMGTDLGFSPAGLGLAVSVYFGVSALASVPSGRLVERYGPAVVARCGILLAAGSMLAVAAFARSYPVLVGLLALSAAANALGQLASNAALAQHVPARRQGLSFGVKQAAIPVSTLLAGVAVPTIALTAGWRWAFVAAAVAALTTLAAVPRQLPGLARRAGATRAGRATAALVVIGAAATLASGAANSLGTFLVDSAAARGLSPGLAGLTLTLGSAVCVAARVGAGWLADRRETGHVALIAAMLLVGAVGLGLLALTGSVPLVVGVVLGFGLGWAWPGLMNFAVVRLHPQSPAAATSITQTGVYAGGCLGPLSLGPLAAHLGYPAMWTIAAVAMLLAAALMLVGSRLLTRAAAAAGRDVDQLVRSAM</sequence>
<feature type="domain" description="Major facilitator superfamily (MFS) profile" evidence="8">
    <location>
        <begin position="20"/>
        <end position="390"/>
    </location>
</feature>
<feature type="transmembrane region" description="Helical" evidence="7">
    <location>
        <begin position="85"/>
        <end position="105"/>
    </location>
</feature>
<feature type="transmembrane region" description="Helical" evidence="7">
    <location>
        <begin position="54"/>
        <end position="73"/>
    </location>
</feature>
<keyword evidence="4 7" id="KW-0812">Transmembrane</keyword>
<evidence type="ECO:0000313" key="9">
    <source>
        <dbReference type="EMBL" id="RAO29679.1"/>
    </source>
</evidence>
<dbReference type="EMBL" id="PYAG01000033">
    <property type="protein sequence ID" value="RAO29679.1"/>
    <property type="molecule type" value="Genomic_DNA"/>
</dbReference>
<dbReference type="Pfam" id="PF07690">
    <property type="entry name" value="MFS_1"/>
    <property type="match status" value="1"/>
</dbReference>
<dbReference type="PROSITE" id="PS50850">
    <property type="entry name" value="MFS"/>
    <property type="match status" value="1"/>
</dbReference>
<evidence type="ECO:0000256" key="4">
    <source>
        <dbReference type="ARBA" id="ARBA00022692"/>
    </source>
</evidence>
<feature type="transmembrane region" description="Helical" evidence="7">
    <location>
        <begin position="173"/>
        <end position="191"/>
    </location>
</feature>
<evidence type="ECO:0000256" key="6">
    <source>
        <dbReference type="ARBA" id="ARBA00023136"/>
    </source>
</evidence>
<dbReference type="PANTHER" id="PTHR23517:SF3">
    <property type="entry name" value="INTEGRAL MEMBRANE TRANSPORT PROTEIN"/>
    <property type="match status" value="1"/>
</dbReference>
<evidence type="ECO:0000256" key="5">
    <source>
        <dbReference type="ARBA" id="ARBA00022989"/>
    </source>
</evidence>
<feature type="transmembrane region" description="Helical" evidence="7">
    <location>
        <begin position="339"/>
        <end position="361"/>
    </location>
</feature>
<feature type="transmembrane region" description="Helical" evidence="7">
    <location>
        <begin position="367"/>
        <end position="385"/>
    </location>
</feature>
<dbReference type="SUPFAM" id="SSF103473">
    <property type="entry name" value="MFS general substrate transporter"/>
    <property type="match status" value="1"/>
</dbReference>
<evidence type="ECO:0000256" key="1">
    <source>
        <dbReference type="ARBA" id="ARBA00004651"/>
    </source>
</evidence>
<keyword evidence="2" id="KW-0813">Transport</keyword>
<comment type="caution">
    <text evidence="9">The sequence shown here is derived from an EMBL/GenBank/DDBJ whole genome shotgun (WGS) entry which is preliminary data.</text>
</comment>
<dbReference type="GO" id="GO:0005886">
    <property type="term" value="C:plasma membrane"/>
    <property type="evidence" value="ECO:0007669"/>
    <property type="project" value="UniProtKB-SubCell"/>
</dbReference>
<evidence type="ECO:0000313" key="10">
    <source>
        <dbReference type="Proteomes" id="UP000249419"/>
    </source>
</evidence>
<evidence type="ECO:0000256" key="2">
    <source>
        <dbReference type="ARBA" id="ARBA00022448"/>
    </source>
</evidence>
<dbReference type="PANTHER" id="PTHR23517">
    <property type="entry name" value="RESISTANCE PROTEIN MDTM, PUTATIVE-RELATED-RELATED"/>
    <property type="match status" value="1"/>
</dbReference>
<dbReference type="InterPro" id="IPR011701">
    <property type="entry name" value="MFS"/>
</dbReference>